<dbReference type="KEGG" id="por:APT59_11810"/>
<protein>
    <submittedName>
        <fullName evidence="1">Uncharacterized protein</fullName>
    </submittedName>
</protein>
<organism evidence="1 2">
    <name type="scientific">Pseudomonas oryzihabitans</name>
    <dbReference type="NCBI Taxonomy" id="47885"/>
    <lineage>
        <taxon>Bacteria</taxon>
        <taxon>Pseudomonadati</taxon>
        <taxon>Pseudomonadota</taxon>
        <taxon>Gammaproteobacteria</taxon>
        <taxon>Pseudomonadales</taxon>
        <taxon>Pseudomonadaceae</taxon>
        <taxon>Pseudomonas</taxon>
    </lineage>
</organism>
<dbReference type="Proteomes" id="UP000064137">
    <property type="component" value="Chromosome"/>
</dbReference>
<evidence type="ECO:0000313" key="2">
    <source>
        <dbReference type="Proteomes" id="UP000064137"/>
    </source>
</evidence>
<reference evidence="1 2" key="1">
    <citation type="submission" date="2016-01" db="EMBL/GenBank/DDBJ databases">
        <title>Annotation of Pseudomonas oryzihabitans USDA-ARS-USMARC-56511.</title>
        <authorList>
            <person name="Harhay G.P."/>
            <person name="Harhay D.M."/>
            <person name="Smith T.P.L."/>
            <person name="Bono J.L."/>
            <person name="Heaton M.P."/>
            <person name="Clawson M.L."/>
            <person name="Chitko-Mckown C.G."/>
            <person name="Capik S.F."/>
            <person name="DeDonder K.D."/>
            <person name="Apley M.D."/>
            <person name="Lubbers B.V."/>
            <person name="White B.J."/>
            <person name="Larson R.L."/>
        </authorList>
    </citation>
    <scope>NUCLEOTIDE SEQUENCE [LARGE SCALE GENOMIC DNA]</scope>
    <source>
        <strain evidence="1 2">USDA-ARS-USMARC-56511</strain>
    </source>
</reference>
<dbReference type="AlphaFoldDB" id="A0A0U4VNW9"/>
<name>A0A0U4VNW9_9PSED</name>
<accession>A0A0U4VNW9</accession>
<gene>
    <name evidence="1" type="ORF">APT59_11810</name>
</gene>
<evidence type="ECO:0000313" key="1">
    <source>
        <dbReference type="EMBL" id="ALZ84843.1"/>
    </source>
</evidence>
<sequence length="60" mass="6637">MTVLLFFLRLRRQVMADETAGDCAGDGVVSGHMSRHAGNHGALDTTRCHRRLAETEQQRG</sequence>
<dbReference type="EMBL" id="CP013987">
    <property type="protein sequence ID" value="ALZ84843.1"/>
    <property type="molecule type" value="Genomic_DNA"/>
</dbReference>
<proteinExistence type="predicted"/>